<dbReference type="Proteomes" id="UP000537131">
    <property type="component" value="Unassembled WGS sequence"/>
</dbReference>
<dbReference type="EMBL" id="JABBNI010000021">
    <property type="protein sequence ID" value="NMM63369.1"/>
    <property type="molecule type" value="Genomic_DNA"/>
</dbReference>
<dbReference type="InterPro" id="IPR036249">
    <property type="entry name" value="Thioredoxin-like_sf"/>
</dbReference>
<reference evidence="1 2" key="1">
    <citation type="submission" date="2020-04" db="EMBL/GenBank/DDBJ databases">
        <authorList>
            <person name="Doyle D.A."/>
        </authorList>
    </citation>
    <scope>NUCLEOTIDE SEQUENCE [LARGE SCALE GENOMIC DNA]</scope>
    <source>
        <strain evidence="1 2">P21</strain>
    </source>
</reference>
<comment type="caution">
    <text evidence="1">The sequence shown here is derived from an EMBL/GenBank/DDBJ whole genome shotgun (WGS) entry which is preliminary data.</text>
</comment>
<proteinExistence type="predicted"/>
<dbReference type="AlphaFoldDB" id="A0A7Y0EH37"/>
<name>A0A7Y0EH37_9CLOT</name>
<evidence type="ECO:0000313" key="2">
    <source>
        <dbReference type="Proteomes" id="UP000537131"/>
    </source>
</evidence>
<dbReference type="RefSeq" id="WP_169297974.1">
    <property type="nucleotide sequence ID" value="NZ_JABBNI010000021.1"/>
</dbReference>
<dbReference type="Gene3D" id="3.40.30.10">
    <property type="entry name" value="Glutaredoxin"/>
    <property type="match status" value="1"/>
</dbReference>
<sequence length="83" mass="9315">MIKLYGTILCPDCRVAMINLDKAGVAYEFFDISTNLLNLKRFLNIRDTSHVFNKVKENLGIGIPCIVLEDGTITLNLEDALNK</sequence>
<gene>
    <name evidence="1" type="ORF">HBE96_11905</name>
</gene>
<keyword evidence="2" id="KW-1185">Reference proteome</keyword>
<accession>A0A7Y0EH37</accession>
<dbReference type="SUPFAM" id="SSF52833">
    <property type="entry name" value="Thioredoxin-like"/>
    <property type="match status" value="1"/>
</dbReference>
<reference evidence="1 2" key="2">
    <citation type="submission" date="2020-06" db="EMBL/GenBank/DDBJ databases">
        <title>Complete Genome Sequence of Clostridium muelleri sp. nov. P21T, an Acid-Alcohol Producing Acetogen Isolated from Old Hay.</title>
        <authorList>
            <person name="Duncan K.E."/>
            <person name="Tanner R.S."/>
        </authorList>
    </citation>
    <scope>NUCLEOTIDE SEQUENCE [LARGE SCALE GENOMIC DNA]</scope>
    <source>
        <strain evidence="1 2">P21</strain>
    </source>
</reference>
<evidence type="ECO:0000313" key="1">
    <source>
        <dbReference type="EMBL" id="NMM63369.1"/>
    </source>
</evidence>
<protein>
    <submittedName>
        <fullName evidence="1">Glutaredoxin</fullName>
    </submittedName>
</protein>
<organism evidence="1 2">
    <name type="scientific">Clostridium muellerianum</name>
    <dbReference type="NCBI Taxonomy" id="2716538"/>
    <lineage>
        <taxon>Bacteria</taxon>
        <taxon>Bacillati</taxon>
        <taxon>Bacillota</taxon>
        <taxon>Clostridia</taxon>
        <taxon>Eubacteriales</taxon>
        <taxon>Clostridiaceae</taxon>
        <taxon>Clostridium</taxon>
    </lineage>
</organism>